<dbReference type="AlphaFoldDB" id="A0AA86IXA5"/>
<dbReference type="Gene3D" id="3.40.50.300">
    <property type="entry name" value="P-loop containing nucleotide triphosphate hydrolases"/>
    <property type="match status" value="1"/>
</dbReference>
<dbReference type="Proteomes" id="UP001329151">
    <property type="component" value="Chromosome"/>
</dbReference>
<dbReference type="RefSeq" id="WP_130558626.1">
    <property type="nucleotide sequence ID" value="NZ_AP028947.1"/>
</dbReference>
<evidence type="ECO:0000259" key="4">
    <source>
        <dbReference type="PROSITE" id="PS00662"/>
    </source>
</evidence>
<keyword evidence="6" id="KW-1185">Reference proteome</keyword>
<dbReference type="GO" id="GO:0016887">
    <property type="term" value="F:ATP hydrolysis activity"/>
    <property type="evidence" value="ECO:0007669"/>
    <property type="project" value="TreeGrafter"/>
</dbReference>
<dbReference type="GO" id="GO:0005524">
    <property type="term" value="F:ATP binding"/>
    <property type="evidence" value="ECO:0007669"/>
    <property type="project" value="UniProtKB-KW"/>
</dbReference>
<evidence type="ECO:0000256" key="3">
    <source>
        <dbReference type="ARBA" id="ARBA00022840"/>
    </source>
</evidence>
<evidence type="ECO:0000256" key="2">
    <source>
        <dbReference type="ARBA" id="ARBA00022741"/>
    </source>
</evidence>
<gene>
    <name evidence="5" type="ORF">RGQ30_03430</name>
</gene>
<comment type="similarity">
    <text evidence="1">Belongs to the GSP E family.</text>
</comment>
<evidence type="ECO:0000313" key="5">
    <source>
        <dbReference type="EMBL" id="BET24842.1"/>
    </source>
</evidence>
<name>A0AA86IXA5_9BURK</name>
<dbReference type="InterPro" id="IPR001482">
    <property type="entry name" value="T2SS/T4SS_dom"/>
</dbReference>
<dbReference type="PROSITE" id="PS00662">
    <property type="entry name" value="T2SP_E"/>
    <property type="match status" value="1"/>
</dbReference>
<organism evidence="5 6">
    <name type="scientific">Limnobacter thiooxidans</name>
    <dbReference type="NCBI Taxonomy" id="131080"/>
    <lineage>
        <taxon>Bacteria</taxon>
        <taxon>Pseudomonadati</taxon>
        <taxon>Pseudomonadota</taxon>
        <taxon>Betaproteobacteria</taxon>
        <taxon>Burkholderiales</taxon>
        <taxon>Burkholderiaceae</taxon>
        <taxon>Limnobacter</taxon>
    </lineage>
</organism>
<dbReference type="InterPro" id="IPR027417">
    <property type="entry name" value="P-loop_NTPase"/>
</dbReference>
<dbReference type="Pfam" id="PF00437">
    <property type="entry name" value="T2SSE"/>
    <property type="match status" value="1"/>
</dbReference>
<dbReference type="PANTHER" id="PTHR30258">
    <property type="entry name" value="TYPE II SECRETION SYSTEM PROTEIN GSPE-RELATED"/>
    <property type="match status" value="1"/>
</dbReference>
<sequence>MIDFLRSTESTVRHALHLNASDIHITPTPSGFLIRLRINGVLGEAIEVEPEPGRALIQAFKAEGKMNIAETRRPQDARLSKQGTEMRLATHPTLHGENLVIRLLNTHGKKQLNELGLSPQVLELVEDMLAHEYGLVLVAGATGSGKTTSLHAMLNSLGSRAGRIATLEDPVEIINPHAVQTDLSRLPHLDFASGLRSLMRQDPDTILVGEIRDEETAELTLNAALTGHRVFASIHAPDCLGALCRLMELNVRIGSLLNCLNGVITLRLRATEQAVGRQLRAEVMNVKRMDRKAVLQSKGLDELAELCTPLAFVAFPS</sequence>
<accession>A0AA86IXA5</accession>
<dbReference type="SUPFAM" id="SSF52540">
    <property type="entry name" value="P-loop containing nucleoside triphosphate hydrolases"/>
    <property type="match status" value="1"/>
</dbReference>
<protein>
    <recommendedName>
        <fullName evidence="4">Bacterial type II secretion system protein E domain-containing protein</fullName>
    </recommendedName>
</protein>
<dbReference type="Gene3D" id="3.30.450.90">
    <property type="match status" value="1"/>
</dbReference>
<reference evidence="5 6" key="1">
    <citation type="submission" date="2023-10" db="EMBL/GenBank/DDBJ databases">
        <title>Complete Genome Sequence of Limnobacter thiooxidans CS-K2T, Isolated from freshwater lake sediments in Bavaria, Germany.</title>
        <authorList>
            <person name="Naruki M."/>
            <person name="Watanabe A."/>
            <person name="Warashina T."/>
            <person name="Morita T."/>
            <person name="Arakawa K."/>
        </authorList>
    </citation>
    <scope>NUCLEOTIDE SEQUENCE [LARGE SCALE GENOMIC DNA]</scope>
    <source>
        <strain evidence="5 6">CS-K2</strain>
    </source>
</reference>
<proteinExistence type="inferred from homology"/>
<keyword evidence="2" id="KW-0547">Nucleotide-binding</keyword>
<feature type="domain" description="Bacterial type II secretion system protein E" evidence="4">
    <location>
        <begin position="199"/>
        <end position="213"/>
    </location>
</feature>
<evidence type="ECO:0000313" key="6">
    <source>
        <dbReference type="Proteomes" id="UP001329151"/>
    </source>
</evidence>
<dbReference type="CDD" id="cd01129">
    <property type="entry name" value="PulE-GspE-like"/>
    <property type="match status" value="1"/>
</dbReference>
<keyword evidence="3" id="KW-0067">ATP-binding</keyword>
<dbReference type="KEGG" id="lto:RGQ30_03430"/>
<evidence type="ECO:0000256" key="1">
    <source>
        <dbReference type="ARBA" id="ARBA00006611"/>
    </source>
</evidence>
<dbReference type="EMBL" id="AP028947">
    <property type="protein sequence ID" value="BET24842.1"/>
    <property type="molecule type" value="Genomic_DNA"/>
</dbReference>
<dbReference type="GO" id="GO:0005886">
    <property type="term" value="C:plasma membrane"/>
    <property type="evidence" value="ECO:0007669"/>
    <property type="project" value="TreeGrafter"/>
</dbReference>
<dbReference type="PANTHER" id="PTHR30258:SF2">
    <property type="entry name" value="COMG OPERON PROTEIN 1"/>
    <property type="match status" value="1"/>
</dbReference>